<dbReference type="GO" id="GO:0005524">
    <property type="term" value="F:ATP binding"/>
    <property type="evidence" value="ECO:0007669"/>
    <property type="project" value="UniProtKB-KW"/>
</dbReference>
<dbReference type="EMBL" id="NHON01000102">
    <property type="protein sequence ID" value="OWJ61417.1"/>
    <property type="molecule type" value="Genomic_DNA"/>
</dbReference>
<dbReference type="PROSITE" id="PS51459">
    <property type="entry name" value="FIDO"/>
    <property type="match status" value="1"/>
</dbReference>
<proteinExistence type="predicted"/>
<organism evidence="4 5">
    <name type="scientific">Inquilinus limosus</name>
    <dbReference type="NCBI Taxonomy" id="171674"/>
    <lineage>
        <taxon>Bacteria</taxon>
        <taxon>Pseudomonadati</taxon>
        <taxon>Pseudomonadota</taxon>
        <taxon>Alphaproteobacteria</taxon>
        <taxon>Rhodospirillales</taxon>
        <taxon>Rhodospirillaceae</taxon>
        <taxon>Inquilinus</taxon>
    </lineage>
</organism>
<accession>A0A211Z8I4</accession>
<evidence type="ECO:0000256" key="2">
    <source>
        <dbReference type="PIRSR" id="PIRSR640198-2"/>
    </source>
</evidence>
<feature type="active site" evidence="1">
    <location>
        <position position="233"/>
    </location>
</feature>
<evidence type="ECO:0000256" key="1">
    <source>
        <dbReference type="PIRSR" id="PIRSR640198-1"/>
    </source>
</evidence>
<name>A0A211Z8I4_9PROT</name>
<sequence length="293" mass="32128">MPRRVPGFVFVTNQNLTPAQRSILLSLAKSRGKEADILHLQQLQNLLDSAPGYGVRIQYLSIGMNIEEQLAWAVDSDSQTAKALAANTRELLALRASLDRMSVGQSHIIKTLGLSEVVTASAPDLISVSYFERSDGYTPISSVLSPELVLLIHRLICFDLPSRAVGQLRTDRVWLGNLEGRIAEHVQPPPPDRVEALLTELCDAWQQQFGSLRTRAASLEAIATFHTNFLALHPFFDGNGRVARALLMQQCLDLFGKADMSMMNKGADYYAALEAADGGSYDLLVALIVPVVQ</sequence>
<dbReference type="PANTHER" id="PTHR13504:SF38">
    <property type="entry name" value="FIDO DOMAIN-CONTAINING PROTEIN"/>
    <property type="match status" value="1"/>
</dbReference>
<dbReference type="Pfam" id="PF02661">
    <property type="entry name" value="Fic"/>
    <property type="match status" value="1"/>
</dbReference>
<keyword evidence="2" id="KW-0547">Nucleotide-binding</keyword>
<evidence type="ECO:0000313" key="5">
    <source>
        <dbReference type="Proteomes" id="UP000196655"/>
    </source>
</evidence>
<comment type="caution">
    <text evidence="4">The sequence shown here is derived from an EMBL/GenBank/DDBJ whole genome shotgun (WGS) entry which is preliminary data.</text>
</comment>
<dbReference type="SUPFAM" id="SSF140931">
    <property type="entry name" value="Fic-like"/>
    <property type="match status" value="1"/>
</dbReference>
<protein>
    <recommendedName>
        <fullName evidence="3">Fido domain-containing protein</fullName>
    </recommendedName>
</protein>
<dbReference type="InterPro" id="IPR040198">
    <property type="entry name" value="Fido_containing"/>
</dbReference>
<dbReference type="PANTHER" id="PTHR13504">
    <property type="entry name" value="FIDO DOMAIN-CONTAINING PROTEIN DDB_G0283145"/>
    <property type="match status" value="1"/>
</dbReference>
<feature type="binding site" evidence="2">
    <location>
        <begin position="269"/>
        <end position="270"/>
    </location>
    <ligand>
        <name>ATP</name>
        <dbReference type="ChEBI" id="CHEBI:30616"/>
    </ligand>
</feature>
<evidence type="ECO:0000313" key="4">
    <source>
        <dbReference type="EMBL" id="OWJ61417.1"/>
    </source>
</evidence>
<feature type="binding site" evidence="2">
    <location>
        <begin position="237"/>
        <end position="244"/>
    </location>
    <ligand>
        <name>ATP</name>
        <dbReference type="ChEBI" id="CHEBI:30616"/>
    </ligand>
</feature>
<reference evidence="5" key="1">
    <citation type="submission" date="2017-05" db="EMBL/GenBank/DDBJ databases">
        <authorList>
            <person name="Macchi M."/>
            <person name="Festa S."/>
            <person name="Coppotelli B.M."/>
            <person name="Morelli I.S."/>
        </authorList>
    </citation>
    <scope>NUCLEOTIDE SEQUENCE [LARGE SCALE GENOMIC DNA]</scope>
    <source>
        <strain evidence="5">I</strain>
    </source>
</reference>
<keyword evidence="2" id="KW-0067">ATP-binding</keyword>
<evidence type="ECO:0000259" key="3">
    <source>
        <dbReference type="PROSITE" id="PS51459"/>
    </source>
</evidence>
<dbReference type="Proteomes" id="UP000196655">
    <property type="component" value="Unassembled WGS sequence"/>
</dbReference>
<dbReference type="AlphaFoldDB" id="A0A211Z8I4"/>
<feature type="domain" description="Fido" evidence="3">
    <location>
        <begin position="144"/>
        <end position="290"/>
    </location>
</feature>
<gene>
    <name evidence="4" type="ORF">BWR60_30965</name>
</gene>
<dbReference type="Gene3D" id="1.10.3290.10">
    <property type="entry name" value="Fido-like domain"/>
    <property type="match status" value="1"/>
</dbReference>
<dbReference type="InterPro" id="IPR036597">
    <property type="entry name" value="Fido-like_dom_sf"/>
</dbReference>
<keyword evidence="5" id="KW-1185">Reference proteome</keyword>
<dbReference type="InterPro" id="IPR003812">
    <property type="entry name" value="Fido"/>
</dbReference>